<feature type="domain" description="Protein kinase" evidence="1">
    <location>
        <begin position="32"/>
        <end position="281"/>
    </location>
</feature>
<name>A0A9N9DR18_9GLOM</name>
<accession>A0A9N9DR18</accession>
<dbReference type="Proteomes" id="UP000789739">
    <property type="component" value="Unassembled WGS sequence"/>
</dbReference>
<dbReference type="OrthoDB" id="2303176at2759"/>
<dbReference type="EMBL" id="CAJVPI010002683">
    <property type="protein sequence ID" value="CAG8647716.1"/>
    <property type="molecule type" value="Genomic_DNA"/>
</dbReference>
<dbReference type="InterPro" id="IPR011009">
    <property type="entry name" value="Kinase-like_dom_sf"/>
</dbReference>
<organism evidence="2 3">
    <name type="scientific">Paraglomus brasilianum</name>
    <dbReference type="NCBI Taxonomy" id="144538"/>
    <lineage>
        <taxon>Eukaryota</taxon>
        <taxon>Fungi</taxon>
        <taxon>Fungi incertae sedis</taxon>
        <taxon>Mucoromycota</taxon>
        <taxon>Glomeromycotina</taxon>
        <taxon>Glomeromycetes</taxon>
        <taxon>Paraglomerales</taxon>
        <taxon>Paraglomeraceae</taxon>
        <taxon>Paraglomus</taxon>
    </lineage>
</organism>
<comment type="caution">
    <text evidence="2">The sequence shown here is derived from an EMBL/GenBank/DDBJ whole genome shotgun (WGS) entry which is preliminary data.</text>
</comment>
<proteinExistence type="predicted"/>
<dbReference type="GO" id="GO:0004672">
    <property type="term" value="F:protein kinase activity"/>
    <property type="evidence" value="ECO:0007669"/>
    <property type="project" value="InterPro"/>
</dbReference>
<evidence type="ECO:0000259" key="1">
    <source>
        <dbReference type="PROSITE" id="PS50011"/>
    </source>
</evidence>
<dbReference type="AlphaFoldDB" id="A0A9N9DR18"/>
<evidence type="ECO:0000313" key="3">
    <source>
        <dbReference type="Proteomes" id="UP000789739"/>
    </source>
</evidence>
<dbReference type="Pfam" id="PF00069">
    <property type="entry name" value="Pkinase"/>
    <property type="match status" value="1"/>
</dbReference>
<dbReference type="Gene3D" id="1.10.510.10">
    <property type="entry name" value="Transferase(Phosphotransferase) domain 1"/>
    <property type="match status" value="1"/>
</dbReference>
<dbReference type="PROSITE" id="PS50011">
    <property type="entry name" value="PROTEIN_KINASE_DOM"/>
    <property type="match status" value="1"/>
</dbReference>
<dbReference type="InterPro" id="IPR000719">
    <property type="entry name" value="Prot_kinase_dom"/>
</dbReference>
<keyword evidence="3" id="KW-1185">Reference proteome</keyword>
<reference evidence="2" key="1">
    <citation type="submission" date="2021-06" db="EMBL/GenBank/DDBJ databases">
        <authorList>
            <person name="Kallberg Y."/>
            <person name="Tangrot J."/>
            <person name="Rosling A."/>
        </authorList>
    </citation>
    <scope>NUCLEOTIDE SEQUENCE</scope>
    <source>
        <strain evidence="2">BR232B</strain>
    </source>
</reference>
<feature type="non-terminal residue" evidence="2">
    <location>
        <position position="1"/>
    </location>
</feature>
<gene>
    <name evidence="2" type="ORF">PBRASI_LOCUS10115</name>
</gene>
<protein>
    <submittedName>
        <fullName evidence="2">1984_t:CDS:1</fullName>
    </submittedName>
</protein>
<dbReference type="GO" id="GO:0005524">
    <property type="term" value="F:ATP binding"/>
    <property type="evidence" value="ECO:0007669"/>
    <property type="project" value="InterPro"/>
</dbReference>
<sequence>PYVGFSGSIFTNDAVHLNHLGEILMVTPILGTSEHQIKFARYLGAVRRATDKLRKYYQVVEMSVKERKNHIRLFCELSPEPAFPWPTTYEASNTQVRFTYELQPYPDRLIFIGKLDNDDTVLIKFTKTYSLDAHRICAALGCAPQLLGYRKLGSIWYMVVMECLDPDVYKPYSSLTFRDPADNLLRLGSKVRKAIGALHSNNLVHGDIRDANILVNRNMDDFKIIDFDWAGEANIVCYPTRINHYGIVRPRDAQFGMPITKEHDKFMLNVLFPEREYFPSE</sequence>
<evidence type="ECO:0000313" key="2">
    <source>
        <dbReference type="EMBL" id="CAG8647716.1"/>
    </source>
</evidence>
<dbReference type="SUPFAM" id="SSF56112">
    <property type="entry name" value="Protein kinase-like (PK-like)"/>
    <property type="match status" value="1"/>
</dbReference>